<reference evidence="2 3" key="1">
    <citation type="submission" date="2013-02" db="EMBL/GenBank/DDBJ databases">
        <title>Genome sequence of Clostridium saccharoperbutylacetonicum N1-4(HMT).</title>
        <authorList>
            <person name="Poehlein A."/>
            <person name="Daniel R."/>
        </authorList>
    </citation>
    <scope>NUCLEOTIDE SEQUENCE [LARGE SCALE GENOMIC DNA]</scope>
    <source>
        <strain evidence="3">N1-4(HMT)</strain>
    </source>
</reference>
<organism evidence="2 3">
    <name type="scientific">Clostridium saccharoperbutylacetonicum N1-4(HMT)</name>
    <dbReference type="NCBI Taxonomy" id="931276"/>
    <lineage>
        <taxon>Bacteria</taxon>
        <taxon>Bacillati</taxon>
        <taxon>Bacillota</taxon>
        <taxon>Clostridia</taxon>
        <taxon>Eubacteriales</taxon>
        <taxon>Clostridiaceae</taxon>
        <taxon>Clostridium</taxon>
    </lineage>
</organism>
<dbReference type="RefSeq" id="WP_015394036.1">
    <property type="nucleotide sequence ID" value="NC_020291.1"/>
</dbReference>
<gene>
    <name evidence="2" type="ORF">Cspa_c39660</name>
</gene>
<evidence type="ECO:0000259" key="1">
    <source>
        <dbReference type="Pfam" id="PF12680"/>
    </source>
</evidence>
<dbReference type="AlphaFoldDB" id="M1MNF1"/>
<dbReference type="InterPro" id="IPR008317">
    <property type="entry name" value="UCP030561"/>
</dbReference>
<evidence type="ECO:0000313" key="2">
    <source>
        <dbReference type="EMBL" id="AGF57723.1"/>
    </source>
</evidence>
<proteinExistence type="predicted"/>
<dbReference type="eggNOG" id="COG4538">
    <property type="taxonomic scope" value="Bacteria"/>
</dbReference>
<dbReference type="InterPro" id="IPR032710">
    <property type="entry name" value="NTF2-like_dom_sf"/>
</dbReference>
<dbReference type="KEGG" id="csr:Cspa_c39660"/>
<dbReference type="Pfam" id="PF12680">
    <property type="entry name" value="SnoaL_2"/>
    <property type="match status" value="1"/>
</dbReference>
<dbReference type="PATRIC" id="fig|931276.5.peg.3999"/>
<feature type="domain" description="SnoaL-like" evidence="1">
    <location>
        <begin position="7"/>
        <end position="105"/>
    </location>
</feature>
<dbReference type="InterPro" id="IPR037401">
    <property type="entry name" value="SnoaL-like"/>
</dbReference>
<name>M1MNF1_9CLOT</name>
<keyword evidence="3" id="KW-1185">Reference proteome</keyword>
<accession>M1MNF1</accession>
<sequence length="111" mass="13378">MNTEEIVQKQLEFYNDHDLESFISTYHDEIEIYNLMNNSIMIRGKEQLKNSYRERFEVLNVYANIQNRIVIGNKVIDHEYVTGLEEDKIKKAVAIYEVENNLIKRVWFVFE</sequence>
<dbReference type="Gene3D" id="3.10.450.50">
    <property type="match status" value="1"/>
</dbReference>
<dbReference type="HOGENOM" id="CLU_135625_2_0_9"/>
<dbReference type="OrthoDB" id="9797498at2"/>
<evidence type="ECO:0000313" key="3">
    <source>
        <dbReference type="Proteomes" id="UP000011728"/>
    </source>
</evidence>
<dbReference type="PIRSF" id="PIRSF030561">
    <property type="entry name" value="UCP030561"/>
    <property type="match status" value="1"/>
</dbReference>
<protein>
    <recommendedName>
        <fullName evidence="1">SnoaL-like domain-containing protein</fullName>
    </recommendedName>
</protein>
<dbReference type="Proteomes" id="UP000011728">
    <property type="component" value="Chromosome"/>
</dbReference>
<dbReference type="EMBL" id="CP004121">
    <property type="protein sequence ID" value="AGF57723.1"/>
    <property type="molecule type" value="Genomic_DNA"/>
</dbReference>
<dbReference type="SUPFAM" id="SSF54427">
    <property type="entry name" value="NTF2-like"/>
    <property type="match status" value="1"/>
</dbReference>